<keyword evidence="1" id="KW-1133">Transmembrane helix</keyword>
<evidence type="ECO:0000259" key="2">
    <source>
        <dbReference type="Pfam" id="PF13349"/>
    </source>
</evidence>
<proteinExistence type="predicted"/>
<protein>
    <submittedName>
        <fullName evidence="3">DUF4097 domain-containing protein</fullName>
    </submittedName>
</protein>
<dbReference type="Proteomes" id="UP001141950">
    <property type="component" value="Unassembled WGS sequence"/>
</dbReference>
<name>A0A9X2SD06_9BACL</name>
<evidence type="ECO:0000313" key="3">
    <source>
        <dbReference type="EMBL" id="MCR2807338.1"/>
    </source>
</evidence>
<reference evidence="3" key="1">
    <citation type="submission" date="2022-08" db="EMBL/GenBank/DDBJ databases">
        <title>The genomic sequence of strain Paenibacillus sp. SCIV0701.</title>
        <authorList>
            <person name="Zhao H."/>
        </authorList>
    </citation>
    <scope>NUCLEOTIDE SEQUENCE</scope>
    <source>
        <strain evidence="3">SCIV0701</strain>
    </source>
</reference>
<dbReference type="PANTHER" id="PTHR34094">
    <property type="match status" value="1"/>
</dbReference>
<evidence type="ECO:0000256" key="1">
    <source>
        <dbReference type="SAM" id="Phobius"/>
    </source>
</evidence>
<dbReference type="Gene3D" id="2.160.20.120">
    <property type="match status" value="1"/>
</dbReference>
<dbReference type="Pfam" id="PF13349">
    <property type="entry name" value="DUF4097"/>
    <property type="match status" value="1"/>
</dbReference>
<organism evidence="3 4">
    <name type="scientific">Paenibacillus soyae</name>
    <dbReference type="NCBI Taxonomy" id="2969249"/>
    <lineage>
        <taxon>Bacteria</taxon>
        <taxon>Bacillati</taxon>
        <taxon>Bacillota</taxon>
        <taxon>Bacilli</taxon>
        <taxon>Bacillales</taxon>
        <taxon>Paenibacillaceae</taxon>
        <taxon>Paenibacillus</taxon>
    </lineage>
</organism>
<accession>A0A9X2SD06</accession>
<sequence>MNPRSTFGTILVVIGLIGLYYVFTNDGKPPLEAMKNYFTSEINREKSVDIAGIRNIEVESNNLDVHVVRGNGQQAVLTLQGRASKPIINDLSFDYEKEDDTLHIALKGKTGFQFGFSWSSVKLTVALPEHAWQDLDIVVDSGDIQLDNQQFANVNIQTDSGDIEAKRLAVTDKLELSIDSGDAELEEVSAQTIDLEADSGDITVKDYTAQRIDFSVGSGDVFIGQGTAALHGSTSSGDITVEAEELLYDSELEASSGDVTVELDEDPRSLFVEFEAGSGDGVIRKDGFTYEEGSRGADLIRGSFGDGDIRLQVTTGSGDFVLK</sequence>
<dbReference type="AlphaFoldDB" id="A0A9X2SD06"/>
<evidence type="ECO:0000313" key="4">
    <source>
        <dbReference type="Proteomes" id="UP001141950"/>
    </source>
</evidence>
<dbReference type="PANTHER" id="PTHR34094:SF1">
    <property type="entry name" value="PROTEIN FAM185A"/>
    <property type="match status" value="1"/>
</dbReference>
<keyword evidence="1" id="KW-0812">Transmembrane</keyword>
<keyword evidence="1" id="KW-0472">Membrane</keyword>
<dbReference type="EMBL" id="JANIPJ010000025">
    <property type="protein sequence ID" value="MCR2807338.1"/>
    <property type="molecule type" value="Genomic_DNA"/>
</dbReference>
<feature type="transmembrane region" description="Helical" evidence="1">
    <location>
        <begin position="6"/>
        <end position="23"/>
    </location>
</feature>
<keyword evidence="4" id="KW-1185">Reference proteome</keyword>
<comment type="caution">
    <text evidence="3">The sequence shown here is derived from an EMBL/GenBank/DDBJ whole genome shotgun (WGS) entry which is preliminary data.</text>
</comment>
<dbReference type="InterPro" id="IPR025164">
    <property type="entry name" value="Toastrack_DUF4097"/>
</dbReference>
<gene>
    <name evidence="3" type="ORF">NQZ67_25970</name>
</gene>
<dbReference type="RefSeq" id="WP_257451730.1">
    <property type="nucleotide sequence ID" value="NZ_JANIPJ010000025.1"/>
</dbReference>
<feature type="domain" description="DUF4097" evidence="2">
    <location>
        <begin position="53"/>
        <end position="321"/>
    </location>
</feature>